<dbReference type="STRING" id="991905.SL003B_2256"/>
<keyword evidence="6" id="KW-0456">Lyase</keyword>
<keyword evidence="5" id="KW-0210">Decarboxylase</keyword>
<dbReference type="EMBL" id="CP002568">
    <property type="protein sequence ID" value="ADZ70681.1"/>
    <property type="molecule type" value="Genomic_DNA"/>
</dbReference>
<keyword evidence="4" id="KW-0659">Purine metabolism</keyword>
<reference evidence="8 9" key="1">
    <citation type="journal article" date="2011" name="J. Bacteriol.">
        <title>Complete genome sequence of Polymorphum gilvum SL003B-26A1T, a crude oil-degrading bacterium from oil-polluted saline soil.</title>
        <authorList>
            <person name="Li S.G."/>
            <person name="Tang Y.Q."/>
            <person name="Nie Y."/>
            <person name="Cai M."/>
            <person name="Wu X.L."/>
        </authorList>
    </citation>
    <scope>NUCLEOTIDE SEQUENCE [LARGE SCALE GENOMIC DNA]</scope>
    <source>
        <strain evidence="9">LMG 25793 / CGMCC 1.9160 / SL003B-26A1</strain>
    </source>
</reference>
<name>F2IZV5_POLGS</name>
<dbReference type="KEGG" id="pgv:SL003B_2256"/>
<comment type="catalytic activity">
    <reaction evidence="1">
        <text>5-hydroxy-2-oxo-4-ureido-2,5-dihydro-1H-imidazole-5-carboxylate + H(+) = (S)-allantoin + CO2</text>
        <dbReference type="Rhea" id="RHEA:26301"/>
        <dbReference type="ChEBI" id="CHEBI:15378"/>
        <dbReference type="ChEBI" id="CHEBI:15678"/>
        <dbReference type="ChEBI" id="CHEBI:16526"/>
        <dbReference type="ChEBI" id="CHEBI:58639"/>
        <dbReference type="EC" id="4.1.1.97"/>
    </reaction>
</comment>
<evidence type="ECO:0000256" key="6">
    <source>
        <dbReference type="ARBA" id="ARBA00023239"/>
    </source>
</evidence>
<dbReference type="GO" id="GO:0000255">
    <property type="term" value="P:allantoin metabolic process"/>
    <property type="evidence" value="ECO:0007669"/>
    <property type="project" value="InterPro"/>
</dbReference>
<sequence>MTTIGEINRWGRDRFVAAFGDVAEHSPWVAERTFDAAPFADREALIAAFEAAMRAAPKDTQLALIRAHPDLAGKAAIAGDLAEDSRKEQAGAGLDRLTVEEFARFTRLNDAYRARFGFPFIFAVKGADKHMILDAFERRIGNAGAAEFETALAQIARIFRFRLEDRVRADPASEAGR</sequence>
<dbReference type="PATRIC" id="fig|991905.3.peg.2311"/>
<dbReference type="GO" id="GO:0051997">
    <property type="term" value="F:2-oxo-4-hydroxy-4-carboxy-5-ureidoimidazoline decarboxylase activity"/>
    <property type="evidence" value="ECO:0007669"/>
    <property type="project" value="UniProtKB-EC"/>
</dbReference>
<evidence type="ECO:0000256" key="2">
    <source>
        <dbReference type="ARBA" id="ARBA00004754"/>
    </source>
</evidence>
<dbReference type="NCBIfam" id="TIGR03164">
    <property type="entry name" value="UHCUDC"/>
    <property type="match status" value="1"/>
</dbReference>
<evidence type="ECO:0000259" key="7">
    <source>
        <dbReference type="Pfam" id="PF09349"/>
    </source>
</evidence>
<dbReference type="PANTHER" id="PTHR43466">
    <property type="entry name" value="2-OXO-4-HYDROXY-4-CARBOXY-5-UREIDOIMIDAZOLINE DECARBOXYLASE-RELATED"/>
    <property type="match status" value="1"/>
</dbReference>
<dbReference type="RefSeq" id="WP_013652999.1">
    <property type="nucleotide sequence ID" value="NC_015259.1"/>
</dbReference>
<dbReference type="Pfam" id="PF09349">
    <property type="entry name" value="OHCU_decarbox"/>
    <property type="match status" value="1"/>
</dbReference>
<protein>
    <recommendedName>
        <fullName evidence="3">2-oxo-4-hydroxy-4-carboxy-5-ureidoimidazoline decarboxylase</fullName>
        <ecNumber evidence="3">4.1.1.97</ecNumber>
    </recommendedName>
</protein>
<evidence type="ECO:0000256" key="3">
    <source>
        <dbReference type="ARBA" id="ARBA00012257"/>
    </source>
</evidence>
<dbReference type="GO" id="GO:0019628">
    <property type="term" value="P:urate catabolic process"/>
    <property type="evidence" value="ECO:0007669"/>
    <property type="project" value="UniProtKB-UniPathway"/>
</dbReference>
<dbReference type="EC" id="4.1.1.97" evidence="3"/>
<evidence type="ECO:0000256" key="1">
    <source>
        <dbReference type="ARBA" id="ARBA00001163"/>
    </source>
</evidence>
<dbReference type="InterPro" id="IPR036778">
    <property type="entry name" value="OHCU_decarboxylase_sf"/>
</dbReference>
<accession>F2IZV5</accession>
<gene>
    <name evidence="8" type="ordered locus">SL003B_2256</name>
</gene>
<proteinExistence type="predicted"/>
<dbReference type="UniPathway" id="UPA00394">
    <property type="reaction ID" value="UER00652"/>
</dbReference>
<dbReference type="GO" id="GO:0006144">
    <property type="term" value="P:purine nucleobase metabolic process"/>
    <property type="evidence" value="ECO:0007669"/>
    <property type="project" value="UniProtKB-KW"/>
</dbReference>
<keyword evidence="9" id="KW-1185">Reference proteome</keyword>
<comment type="pathway">
    <text evidence="2">Purine metabolism; urate degradation; (S)-allantoin from urate: step 3/3.</text>
</comment>
<dbReference type="SUPFAM" id="SSF158694">
    <property type="entry name" value="UraD-Like"/>
    <property type="match status" value="1"/>
</dbReference>
<evidence type="ECO:0000256" key="5">
    <source>
        <dbReference type="ARBA" id="ARBA00022793"/>
    </source>
</evidence>
<evidence type="ECO:0000313" key="9">
    <source>
        <dbReference type="Proteomes" id="UP000008130"/>
    </source>
</evidence>
<dbReference type="AlphaFoldDB" id="F2IZV5"/>
<dbReference type="HOGENOM" id="CLU_092522_1_1_5"/>
<feature type="domain" description="Oxo-4-hydroxy-4-carboxy-5-ureidoimidazoline decarboxylase" evidence="7">
    <location>
        <begin position="8"/>
        <end position="164"/>
    </location>
</feature>
<dbReference type="Proteomes" id="UP000008130">
    <property type="component" value="Chromosome"/>
</dbReference>
<dbReference type="InterPro" id="IPR018020">
    <property type="entry name" value="OHCU_decarboxylase"/>
</dbReference>
<dbReference type="Gene3D" id="1.10.3330.10">
    <property type="entry name" value="Oxo-4-hydroxy-4-carboxy-5-ureidoimidazoline decarboxylase"/>
    <property type="match status" value="1"/>
</dbReference>
<dbReference type="OrthoDB" id="9800909at2"/>
<evidence type="ECO:0000313" key="8">
    <source>
        <dbReference type="EMBL" id="ADZ70681.1"/>
    </source>
</evidence>
<organism evidence="8 9">
    <name type="scientific">Polymorphum gilvum (strain LMG 25793 / CGMCC 1.9160 / SL003B-26A1)</name>
    <dbReference type="NCBI Taxonomy" id="991905"/>
    <lineage>
        <taxon>Bacteria</taxon>
        <taxon>Pseudomonadati</taxon>
        <taxon>Pseudomonadota</taxon>
        <taxon>Alphaproteobacteria</taxon>
        <taxon>Rhodobacterales</taxon>
        <taxon>Paracoccaceae</taxon>
        <taxon>Polymorphum</taxon>
    </lineage>
</organism>
<dbReference type="eggNOG" id="COG3195">
    <property type="taxonomic scope" value="Bacteria"/>
</dbReference>
<dbReference type="PANTHER" id="PTHR43466:SF1">
    <property type="entry name" value="2-OXO-4-HYDROXY-4-CARBOXY-5-UREIDOIMIDAZOLINE DECARBOXYLASE-RELATED"/>
    <property type="match status" value="1"/>
</dbReference>
<dbReference type="InterPro" id="IPR017580">
    <property type="entry name" value="OHCU_decarboxylase-1"/>
</dbReference>
<evidence type="ECO:0000256" key="4">
    <source>
        <dbReference type="ARBA" id="ARBA00022631"/>
    </source>
</evidence>